<organism evidence="1">
    <name type="scientific">Auxenochlorella protothecoides</name>
    <name type="common">Green microalga</name>
    <name type="synonym">Chlorella protothecoides</name>
    <dbReference type="NCBI Taxonomy" id="3075"/>
    <lineage>
        <taxon>Eukaryota</taxon>
        <taxon>Viridiplantae</taxon>
        <taxon>Chlorophyta</taxon>
        <taxon>core chlorophytes</taxon>
        <taxon>Trebouxiophyceae</taxon>
        <taxon>Chlorellales</taxon>
        <taxon>Chlorellaceae</taxon>
        <taxon>Auxenochlorella</taxon>
    </lineage>
</organism>
<sequence>MSAAEEPARPLLLIPGVCGTILNTRAAGARGEGERAWVSLSGADLRYQKLWGTYDRSSGRVEGLSSDSEEVLVPTNGDASGLYPISILDPDVQYGLPVVHYFDTFVEYLTSKQGYTCGTDLFGFGYDFRQSNSAHVPALLDRLRSMHALTGRRADILSHSMGALVVRSLLIDHAAEFEKLVETWIAVAAPFGGAPGFGSDALLTGVQFAGSLGAYFFVDRGTFRQACVQSPAVYELLPPPHFPYAAPAPELTLWLTTPLPGGGEGAAALPLGAAAQPRTPARQCASEHPPARPRSVRRVAVPSAIHPSMHRPGPEAAAAEAAAGVRTLGPKEAPLASWHEAHEYKFALDQLGGVLQGVLEGNSVSIGGQAVAMPFNPDVWQRAVDSHSAWSACTFPRTSRFYNLYGKGYPTPYSLQYGSWWFPVSELKALPHANASYTYVDGDGTVPTESAMADGFDAVERVGLVGAHRPLISMQSAWDQIMTWIRAGGEPAGGAVGGGFQMVGHP</sequence>
<evidence type="ECO:0008006" key="2">
    <source>
        <dbReference type="Google" id="ProtNLM"/>
    </source>
</evidence>
<dbReference type="Gene3D" id="3.40.50.1820">
    <property type="entry name" value="alpha/beta hydrolase"/>
    <property type="match status" value="1"/>
</dbReference>
<dbReference type="InterPro" id="IPR003386">
    <property type="entry name" value="LACT/PDAT_acylTrfase"/>
</dbReference>
<evidence type="ECO:0000313" key="1">
    <source>
        <dbReference type="EMBL" id="JAT71400.1"/>
    </source>
</evidence>
<name>A0A1D1ZWS1_AUXPR</name>
<dbReference type="PANTHER" id="PTHR11440">
    <property type="entry name" value="LECITHIN-CHOLESTEROL ACYLTRANSFERASE-RELATED"/>
    <property type="match status" value="1"/>
</dbReference>
<dbReference type="InterPro" id="IPR029058">
    <property type="entry name" value="AB_hydrolase_fold"/>
</dbReference>
<protein>
    <recommendedName>
        <fullName evidence="2">Lecithin-cholesterol acyltransferase-like 4</fullName>
    </recommendedName>
</protein>
<dbReference type="AlphaFoldDB" id="A0A1D1ZWS1"/>
<accession>A0A1D1ZWS1</accession>
<dbReference type="Pfam" id="PF02450">
    <property type="entry name" value="LCAT"/>
    <property type="match status" value="1"/>
</dbReference>
<proteinExistence type="predicted"/>
<dbReference type="SUPFAM" id="SSF53474">
    <property type="entry name" value="alpha/beta-Hydrolases"/>
    <property type="match status" value="1"/>
</dbReference>
<dbReference type="EMBL" id="GDKF01007222">
    <property type="protein sequence ID" value="JAT71400.1"/>
    <property type="molecule type" value="Transcribed_RNA"/>
</dbReference>
<reference evidence="1" key="1">
    <citation type="submission" date="2015-08" db="EMBL/GenBank/DDBJ databases">
        <authorList>
            <person name="Babu N.S."/>
            <person name="Beckwith C.J."/>
            <person name="Beseler K.G."/>
            <person name="Brison A."/>
            <person name="Carone J.V."/>
            <person name="Caskin T.P."/>
            <person name="Diamond M."/>
            <person name="Durham M.E."/>
            <person name="Foxe J.M."/>
            <person name="Go M."/>
            <person name="Henderson B.A."/>
            <person name="Jones I.B."/>
            <person name="McGettigan J.A."/>
            <person name="Micheletti S.J."/>
            <person name="Nasrallah M.E."/>
            <person name="Ortiz D."/>
            <person name="Piller C.R."/>
            <person name="Privatt S.R."/>
            <person name="Schneider S.L."/>
            <person name="Sharp S."/>
            <person name="Smith T.C."/>
            <person name="Stanton J.D."/>
            <person name="Ullery H.E."/>
            <person name="Wilson R.J."/>
            <person name="Serrano M.G."/>
            <person name="Buck G."/>
            <person name="Lee V."/>
            <person name="Wang Y."/>
            <person name="Carvalho R."/>
            <person name="Voegtly L."/>
            <person name="Shi R."/>
            <person name="Duckworth R."/>
            <person name="Johnson A."/>
            <person name="Loviza R."/>
            <person name="Walstead R."/>
            <person name="Shah Z."/>
            <person name="Kiflezghi M."/>
            <person name="Wade K."/>
            <person name="Ball S.L."/>
            <person name="Bradley K.W."/>
            <person name="Asai D.J."/>
            <person name="Bowman C.A."/>
            <person name="Russell D.A."/>
            <person name="Pope W.H."/>
            <person name="Jacobs-Sera D."/>
            <person name="Hendrix R.W."/>
            <person name="Hatfull G.F."/>
        </authorList>
    </citation>
    <scope>NUCLEOTIDE SEQUENCE</scope>
</reference>
<gene>
    <name evidence="1" type="ORF">g.49984</name>
</gene>
<dbReference type="GO" id="GO:0006629">
    <property type="term" value="P:lipid metabolic process"/>
    <property type="evidence" value="ECO:0007669"/>
    <property type="project" value="InterPro"/>
</dbReference>
<dbReference type="GO" id="GO:0008374">
    <property type="term" value="F:O-acyltransferase activity"/>
    <property type="evidence" value="ECO:0007669"/>
    <property type="project" value="InterPro"/>
</dbReference>